<feature type="transmembrane region" description="Helical" evidence="6">
    <location>
        <begin position="75"/>
        <end position="94"/>
    </location>
</feature>
<dbReference type="GO" id="GO:0022857">
    <property type="term" value="F:transmembrane transporter activity"/>
    <property type="evidence" value="ECO:0007669"/>
    <property type="project" value="InterPro"/>
</dbReference>
<dbReference type="Gene3D" id="1.20.1250.20">
    <property type="entry name" value="MFS general substrate transporter like domains"/>
    <property type="match status" value="2"/>
</dbReference>
<keyword evidence="3 6" id="KW-0812">Transmembrane</keyword>
<evidence type="ECO:0000256" key="4">
    <source>
        <dbReference type="ARBA" id="ARBA00022989"/>
    </source>
</evidence>
<dbReference type="AlphaFoldDB" id="A0A6L3V3T7"/>
<evidence type="ECO:0000256" key="2">
    <source>
        <dbReference type="ARBA" id="ARBA00022448"/>
    </source>
</evidence>
<dbReference type="CDD" id="cd17355">
    <property type="entry name" value="MFS_YcxA_like"/>
    <property type="match status" value="1"/>
</dbReference>
<name>A0A6L3V3T7_9BACI</name>
<keyword evidence="2" id="KW-0813">Transport</keyword>
<evidence type="ECO:0000256" key="1">
    <source>
        <dbReference type="ARBA" id="ARBA00004651"/>
    </source>
</evidence>
<dbReference type="GO" id="GO:0005886">
    <property type="term" value="C:plasma membrane"/>
    <property type="evidence" value="ECO:0007669"/>
    <property type="project" value="UniProtKB-SubCell"/>
</dbReference>
<feature type="transmembrane region" description="Helical" evidence="6">
    <location>
        <begin position="100"/>
        <end position="119"/>
    </location>
</feature>
<comment type="subcellular location">
    <subcellularLocation>
        <location evidence="1">Cell membrane</location>
        <topology evidence="1">Multi-pass membrane protein</topology>
    </subcellularLocation>
</comment>
<dbReference type="InterPro" id="IPR036259">
    <property type="entry name" value="MFS_trans_sf"/>
</dbReference>
<evidence type="ECO:0000256" key="6">
    <source>
        <dbReference type="SAM" id="Phobius"/>
    </source>
</evidence>
<dbReference type="PROSITE" id="PS50850">
    <property type="entry name" value="MFS"/>
    <property type="match status" value="1"/>
</dbReference>
<dbReference type="RefSeq" id="WP_151536042.1">
    <property type="nucleotide sequence ID" value="NZ_WBOS01000009.1"/>
</dbReference>
<evidence type="ECO:0000313" key="8">
    <source>
        <dbReference type="EMBL" id="KAB2332312.1"/>
    </source>
</evidence>
<evidence type="ECO:0000259" key="7">
    <source>
        <dbReference type="PROSITE" id="PS50850"/>
    </source>
</evidence>
<comment type="caution">
    <text evidence="8">The sequence shown here is derived from an EMBL/GenBank/DDBJ whole genome shotgun (WGS) entry which is preliminary data.</text>
</comment>
<proteinExistence type="predicted"/>
<keyword evidence="9" id="KW-1185">Reference proteome</keyword>
<dbReference type="Proteomes" id="UP000481030">
    <property type="component" value="Unassembled WGS sequence"/>
</dbReference>
<feature type="transmembrane region" description="Helical" evidence="6">
    <location>
        <begin position="263"/>
        <end position="286"/>
    </location>
</feature>
<dbReference type="InterPro" id="IPR050327">
    <property type="entry name" value="Proton-linked_MCT"/>
</dbReference>
<feature type="transmembrane region" description="Helical" evidence="6">
    <location>
        <begin position="228"/>
        <end position="251"/>
    </location>
</feature>
<dbReference type="OrthoDB" id="182417at2"/>
<evidence type="ECO:0000256" key="3">
    <source>
        <dbReference type="ARBA" id="ARBA00022692"/>
    </source>
</evidence>
<protein>
    <submittedName>
        <fullName evidence="8">MFS transporter</fullName>
    </submittedName>
</protein>
<gene>
    <name evidence="8" type="ORF">F7731_17260</name>
</gene>
<feature type="domain" description="Major facilitator superfamily (MFS) profile" evidence="7">
    <location>
        <begin position="1"/>
        <end position="410"/>
    </location>
</feature>
<keyword evidence="5 6" id="KW-0472">Membrane</keyword>
<sequence>MHYGWIVVGLTFFTILIAAGIRSITGVLIIPLEQEFEWSRSAISFAFAINLTIYGFSGPFIAAGLERIGIRKTMVYSMILLVIGMIASLFMTHIWHLNLIWGIMIGVASGVFLTVLSATVANNWFEKRKGIVVGILMAATAAGQMIFLPLLSNLTEAFSWRTGIYVFIVLGILMIPIIAIWMRDKPAERGLLPYGAAASQASPIIANKKNPIKEAFEVLWIGVRTVPFWLLSISFFICGLSTAGLIGTHFIAACGLYGISEVYAAGLFAFMGVFNIIGTMIAGWLSDRFDNRWLLFWFYSLRGLSLIILPFALDLRSYPMLVAFSVFYGLDWIATVPPTIRLASEYFGKERGAIIYGWVFAAHQVGSGVAAFLGGYFYEVFNGYSITFISAGALCIVATFFVLKFKKKQVVIENGIGI</sequence>
<dbReference type="EMBL" id="WBOS01000009">
    <property type="protein sequence ID" value="KAB2332312.1"/>
    <property type="molecule type" value="Genomic_DNA"/>
</dbReference>
<accession>A0A6L3V3T7</accession>
<evidence type="ECO:0000313" key="9">
    <source>
        <dbReference type="Proteomes" id="UP000481030"/>
    </source>
</evidence>
<feature type="transmembrane region" description="Helical" evidence="6">
    <location>
        <begin position="355"/>
        <end position="378"/>
    </location>
</feature>
<dbReference type="PANTHER" id="PTHR11360:SF284">
    <property type="entry name" value="EG:103B4.3 PROTEIN-RELATED"/>
    <property type="match status" value="1"/>
</dbReference>
<organism evidence="8 9">
    <name type="scientific">Cytobacillus depressus</name>
    <dbReference type="NCBI Taxonomy" id="1602942"/>
    <lineage>
        <taxon>Bacteria</taxon>
        <taxon>Bacillati</taxon>
        <taxon>Bacillota</taxon>
        <taxon>Bacilli</taxon>
        <taxon>Bacillales</taxon>
        <taxon>Bacillaceae</taxon>
        <taxon>Cytobacillus</taxon>
    </lineage>
</organism>
<feature type="transmembrane region" description="Helical" evidence="6">
    <location>
        <begin position="293"/>
        <end position="312"/>
    </location>
</feature>
<reference evidence="8 9" key="1">
    <citation type="journal article" date="2016" name="Antonie Van Leeuwenhoek">
        <title>Bacillus depressus sp. nov., isolated from soil of a sunflower field.</title>
        <authorList>
            <person name="Wei X."/>
            <person name="Xin D."/>
            <person name="Xin Y."/>
            <person name="Zhang H."/>
            <person name="Wang T."/>
            <person name="Zhang J."/>
        </authorList>
    </citation>
    <scope>NUCLEOTIDE SEQUENCE [LARGE SCALE GENOMIC DNA]</scope>
    <source>
        <strain evidence="8 9">BZ1</strain>
    </source>
</reference>
<feature type="transmembrane region" description="Helical" evidence="6">
    <location>
        <begin position="7"/>
        <end position="30"/>
    </location>
</feature>
<feature type="transmembrane region" description="Helical" evidence="6">
    <location>
        <begin position="131"/>
        <end position="151"/>
    </location>
</feature>
<keyword evidence="4 6" id="KW-1133">Transmembrane helix</keyword>
<feature type="transmembrane region" description="Helical" evidence="6">
    <location>
        <begin position="384"/>
        <end position="403"/>
    </location>
</feature>
<feature type="transmembrane region" description="Helical" evidence="6">
    <location>
        <begin position="42"/>
        <end position="63"/>
    </location>
</feature>
<dbReference type="PANTHER" id="PTHR11360">
    <property type="entry name" value="MONOCARBOXYLATE TRANSPORTER"/>
    <property type="match status" value="1"/>
</dbReference>
<dbReference type="InterPro" id="IPR011701">
    <property type="entry name" value="MFS"/>
</dbReference>
<dbReference type="InterPro" id="IPR020846">
    <property type="entry name" value="MFS_dom"/>
</dbReference>
<dbReference type="SUPFAM" id="SSF103473">
    <property type="entry name" value="MFS general substrate transporter"/>
    <property type="match status" value="1"/>
</dbReference>
<evidence type="ECO:0000256" key="5">
    <source>
        <dbReference type="ARBA" id="ARBA00023136"/>
    </source>
</evidence>
<feature type="transmembrane region" description="Helical" evidence="6">
    <location>
        <begin position="318"/>
        <end position="343"/>
    </location>
</feature>
<dbReference type="Pfam" id="PF07690">
    <property type="entry name" value="MFS_1"/>
    <property type="match status" value="1"/>
</dbReference>
<feature type="transmembrane region" description="Helical" evidence="6">
    <location>
        <begin position="163"/>
        <end position="182"/>
    </location>
</feature>